<dbReference type="PANTHER" id="PTHR43335">
    <property type="entry name" value="ABC TRANSPORTER, ATP-BINDING PROTEIN"/>
    <property type="match status" value="1"/>
</dbReference>
<dbReference type="GO" id="GO:0005524">
    <property type="term" value="F:ATP binding"/>
    <property type="evidence" value="ECO:0007669"/>
    <property type="project" value="UniProtKB-KW"/>
</dbReference>
<keyword evidence="3" id="KW-0547">Nucleotide-binding</keyword>
<dbReference type="PANTHER" id="PTHR43335:SF4">
    <property type="entry name" value="ABC TRANSPORTER, ATP-BINDING PROTEIN"/>
    <property type="match status" value="1"/>
</dbReference>
<dbReference type="PROSITE" id="PS00211">
    <property type="entry name" value="ABC_TRANSPORTER_1"/>
    <property type="match status" value="1"/>
</dbReference>
<gene>
    <name evidence="7" type="ORF">PVK37_09570</name>
</gene>
<comment type="similarity">
    <text evidence="1">Belongs to the ABC transporter superfamily.</text>
</comment>
<evidence type="ECO:0000256" key="3">
    <source>
        <dbReference type="ARBA" id="ARBA00022741"/>
    </source>
</evidence>
<dbReference type="EMBL" id="CP118615">
    <property type="protein sequence ID" value="WDZ86615.1"/>
    <property type="molecule type" value="Genomic_DNA"/>
</dbReference>
<evidence type="ECO:0000256" key="5">
    <source>
        <dbReference type="SAM" id="MobiDB-lite"/>
    </source>
</evidence>
<organism evidence="7 8">
    <name type="scientific">Micromonospora cathayae</name>
    <dbReference type="NCBI Taxonomy" id="3028804"/>
    <lineage>
        <taxon>Bacteria</taxon>
        <taxon>Bacillati</taxon>
        <taxon>Actinomycetota</taxon>
        <taxon>Actinomycetes</taxon>
        <taxon>Micromonosporales</taxon>
        <taxon>Micromonosporaceae</taxon>
        <taxon>Micromonospora</taxon>
    </lineage>
</organism>
<dbReference type="Pfam" id="PF00005">
    <property type="entry name" value="ABC_tran"/>
    <property type="match status" value="1"/>
</dbReference>
<dbReference type="SUPFAM" id="SSF52540">
    <property type="entry name" value="P-loop containing nucleoside triphosphate hydrolases"/>
    <property type="match status" value="1"/>
</dbReference>
<keyword evidence="8" id="KW-1185">Reference proteome</keyword>
<evidence type="ECO:0000256" key="1">
    <source>
        <dbReference type="ARBA" id="ARBA00005417"/>
    </source>
</evidence>
<feature type="domain" description="ABC transporter" evidence="6">
    <location>
        <begin position="2"/>
        <end position="227"/>
    </location>
</feature>
<dbReference type="Gene3D" id="3.40.50.300">
    <property type="entry name" value="P-loop containing nucleotide triphosphate hydrolases"/>
    <property type="match status" value="1"/>
</dbReference>
<dbReference type="Proteomes" id="UP001219605">
    <property type="component" value="Chromosome"/>
</dbReference>
<protein>
    <submittedName>
        <fullName evidence="7">ATP-binding cassette domain-containing protein</fullName>
    </submittedName>
</protein>
<evidence type="ECO:0000259" key="6">
    <source>
        <dbReference type="PROSITE" id="PS50893"/>
    </source>
</evidence>
<evidence type="ECO:0000256" key="4">
    <source>
        <dbReference type="ARBA" id="ARBA00022840"/>
    </source>
</evidence>
<dbReference type="InterPro" id="IPR003439">
    <property type="entry name" value="ABC_transporter-like_ATP-bd"/>
</dbReference>
<dbReference type="InterPro" id="IPR027417">
    <property type="entry name" value="P-loop_NTPase"/>
</dbReference>
<evidence type="ECO:0000313" key="8">
    <source>
        <dbReference type="Proteomes" id="UP001219605"/>
    </source>
</evidence>
<reference evidence="7 8" key="1">
    <citation type="submission" date="2023-02" db="EMBL/GenBank/DDBJ databases">
        <authorList>
            <person name="Mo P."/>
        </authorList>
    </citation>
    <scope>NUCLEOTIDE SEQUENCE [LARGE SCALE GENOMIC DNA]</scope>
    <source>
        <strain evidence="7 8">HUAS 3</strain>
    </source>
</reference>
<keyword evidence="4 7" id="KW-0067">ATP-binding</keyword>
<dbReference type="InterPro" id="IPR017871">
    <property type="entry name" value="ABC_transporter-like_CS"/>
</dbReference>
<dbReference type="SMART" id="SM00382">
    <property type="entry name" value="AAA"/>
    <property type="match status" value="1"/>
</dbReference>
<feature type="region of interest" description="Disordered" evidence="5">
    <location>
        <begin position="229"/>
        <end position="253"/>
    </location>
</feature>
<evidence type="ECO:0000256" key="2">
    <source>
        <dbReference type="ARBA" id="ARBA00022448"/>
    </source>
</evidence>
<sequence length="253" mass="26914">MIEVAHLTKRYGAKVAVDDISFVVGPGRVTGFLGPNGAGKSTTLRILLGLDRADAGTALIGGKRYRDLRHPLRTVGALLDGAGPVPERRAVDHLTWIAQSNRIPRGRVREVLEVVGLGDVAKQQVKKYSLGMSRRLGLAAALLGDPEVLVLDEPVNGLDPDGIRWVRTFLRDYAARGRTVLLSSHLMTEMADTADEVVVINQGRIAADGPLGVITAGHASLEAAFFALTGEPPPSPGHSSAWPRSRDAQGSGR</sequence>
<name>A0ABY7ZUC2_9ACTN</name>
<evidence type="ECO:0000313" key="7">
    <source>
        <dbReference type="EMBL" id="WDZ86615.1"/>
    </source>
</evidence>
<dbReference type="RefSeq" id="WP_275033461.1">
    <property type="nucleotide sequence ID" value="NZ_CP118615.1"/>
</dbReference>
<dbReference type="InterPro" id="IPR003593">
    <property type="entry name" value="AAA+_ATPase"/>
</dbReference>
<keyword evidence="2" id="KW-0813">Transport</keyword>
<accession>A0ABY7ZUC2</accession>
<dbReference type="PROSITE" id="PS50893">
    <property type="entry name" value="ABC_TRANSPORTER_2"/>
    <property type="match status" value="1"/>
</dbReference>
<proteinExistence type="inferred from homology"/>